<accession>A0A419QB36</accession>
<evidence type="ECO:0000313" key="3">
    <source>
        <dbReference type="Proteomes" id="UP000286415"/>
    </source>
</evidence>
<dbReference type="SUPFAM" id="SSF51735">
    <property type="entry name" value="NAD(P)-binding Rossmann-fold domains"/>
    <property type="match status" value="1"/>
</dbReference>
<evidence type="ECO:0000259" key="1">
    <source>
        <dbReference type="Pfam" id="PF02826"/>
    </source>
</evidence>
<gene>
    <name evidence="2" type="ORF">CSKR_104030</name>
</gene>
<protein>
    <recommendedName>
        <fullName evidence="1">D-isomer specific 2-hydroxyacid dehydrogenase NAD-binding domain-containing protein</fullName>
    </recommendedName>
</protein>
<dbReference type="AlphaFoldDB" id="A0A419QB36"/>
<dbReference type="OrthoDB" id="6235666at2759"/>
<feature type="domain" description="D-isomer specific 2-hydroxyacid dehydrogenase NAD-binding" evidence="1">
    <location>
        <begin position="318"/>
        <end position="386"/>
    </location>
</feature>
<keyword evidence="3" id="KW-1185">Reference proteome</keyword>
<dbReference type="EMBL" id="NIRI02000042">
    <property type="protein sequence ID" value="KAG5448608.1"/>
    <property type="molecule type" value="Genomic_DNA"/>
</dbReference>
<comment type="caution">
    <text evidence="2">The sequence shown here is derived from an EMBL/GenBank/DDBJ whole genome shotgun (WGS) entry which is preliminary data.</text>
</comment>
<dbReference type="GO" id="GO:0051287">
    <property type="term" value="F:NAD binding"/>
    <property type="evidence" value="ECO:0007669"/>
    <property type="project" value="InterPro"/>
</dbReference>
<dbReference type="Pfam" id="PF02826">
    <property type="entry name" value="2-Hacid_dh_C"/>
    <property type="match status" value="1"/>
</dbReference>
<name>A0A419QB36_CLOSI</name>
<evidence type="ECO:0000313" key="2">
    <source>
        <dbReference type="EMBL" id="KAG5448608.1"/>
    </source>
</evidence>
<dbReference type="InParanoid" id="A0A419QB36"/>
<dbReference type="Gene3D" id="3.40.50.720">
    <property type="entry name" value="NAD(P)-binding Rossmann-like Domain"/>
    <property type="match status" value="1"/>
</dbReference>
<proteinExistence type="predicted"/>
<reference evidence="2 3" key="2">
    <citation type="journal article" date="2021" name="Genomics">
        <title>High-quality reference genome for Clonorchis sinensis.</title>
        <authorList>
            <person name="Young N.D."/>
            <person name="Stroehlein A.J."/>
            <person name="Kinkar L."/>
            <person name="Wang T."/>
            <person name="Sohn W.M."/>
            <person name="Chang B.C.H."/>
            <person name="Kaur P."/>
            <person name="Weisz D."/>
            <person name="Dudchenko O."/>
            <person name="Aiden E.L."/>
            <person name="Korhonen P.K."/>
            <person name="Gasser R.B."/>
        </authorList>
    </citation>
    <scope>NUCLEOTIDE SEQUENCE [LARGE SCALE GENOMIC DNA]</scope>
    <source>
        <strain evidence="2">Cs-k2</strain>
    </source>
</reference>
<dbReference type="Proteomes" id="UP000286415">
    <property type="component" value="Unassembled WGS sequence"/>
</dbReference>
<dbReference type="InterPro" id="IPR006140">
    <property type="entry name" value="D-isomer_DH_NAD-bd"/>
</dbReference>
<reference evidence="2 3" key="1">
    <citation type="journal article" date="2018" name="Biotechnol. Adv.">
        <title>Improved genomic resources and new bioinformatic workflow for the carcinogenic parasite Clonorchis sinensis: Biotechnological implications.</title>
        <authorList>
            <person name="Wang D."/>
            <person name="Korhonen P.K."/>
            <person name="Gasser R.B."/>
            <person name="Young N.D."/>
        </authorList>
    </citation>
    <scope>NUCLEOTIDE SEQUENCE [LARGE SCALE GENOMIC DNA]</scope>
    <source>
        <strain evidence="2">Cs-k2</strain>
    </source>
</reference>
<sequence length="598" mass="66831">MGKRINATGLESKRLLRPLEAYVLLPDRLCNVRSEEDLSPFTPCMVDLITTALTCCGTLGATALVPVSWMKLKLDPDKMVSVVAAVIPSLNGHPSYHILKTPGADRRSNKRDLYIFETIAGVAEWECEKLFNLQVVILLPWPDPSVDVFDKSTYSLPTAHRIKKAILEGGPVTVGGHPSLYQKHYFDLNQVFAWNCQVLCVSDWFAQSTAELTIALLACLNSGILKEANSVYHSWLQSLVNQQPTFYCASNHRHKQPFSITLRSTQPGAVVRGQRLYRSKAVVQIKQRSPKKRMWQLADGIHKRAQHIPSSLTHFQYLSRAKVLTGSRLGLVGLSGELPRIVAKIAEQGLGMKIFYYQPHPRPDLPYRHVSNLHELLEFSDVIVLADDTLNCVTKQRTLIQAMAGRTPVRRIGKPEVWLTHNHFARIQSHALLVCVTQIQCIDFAALTAALRYGNIRGAAITTPTVWTTQLTELDELRNLPNTFVLPPSNSSACAPREIRQNLAHHVVELIAESLYDDIGKQTKDVSQDPQPLAKIRKIPVPNPTLTSNLSNSRNESPAGKYAQALLRVVQKLPLNWLGAVLDKHWKSIADGVKVHYN</sequence>
<dbReference type="InterPro" id="IPR036291">
    <property type="entry name" value="NAD(P)-bd_dom_sf"/>
</dbReference>
<organism evidence="2 3">
    <name type="scientific">Clonorchis sinensis</name>
    <name type="common">Chinese liver fluke</name>
    <dbReference type="NCBI Taxonomy" id="79923"/>
    <lineage>
        <taxon>Eukaryota</taxon>
        <taxon>Metazoa</taxon>
        <taxon>Spiralia</taxon>
        <taxon>Lophotrochozoa</taxon>
        <taxon>Platyhelminthes</taxon>
        <taxon>Trematoda</taxon>
        <taxon>Digenea</taxon>
        <taxon>Opisthorchiida</taxon>
        <taxon>Opisthorchiata</taxon>
        <taxon>Opisthorchiidae</taxon>
        <taxon>Clonorchis</taxon>
    </lineage>
</organism>